<evidence type="ECO:0000313" key="1">
    <source>
        <dbReference type="EMBL" id="CAF0812718.1"/>
    </source>
</evidence>
<accession>A0A813THI9</accession>
<proteinExistence type="predicted"/>
<gene>
    <name evidence="2" type="ORF">OTI717_LOCUS10544</name>
    <name evidence="1" type="ORF">RFH988_LOCUS4515</name>
</gene>
<dbReference type="Proteomes" id="UP000663823">
    <property type="component" value="Unassembled WGS sequence"/>
</dbReference>
<dbReference type="EMBL" id="CAJOAX010000957">
    <property type="protein sequence ID" value="CAF3670694.1"/>
    <property type="molecule type" value="Genomic_DNA"/>
</dbReference>
<name>A0A813THI9_9BILA</name>
<sequence>MMGEEFVDSFATIYLYSGRPNPVWPLSPEQWGDLNKIIQTLPSSGNEKEGPYQFSGGLGYSGFYAHFSIISSYPDVYYVVANQQAVLSNPGGHRIFNDKQKLVEKWFIDSAEKHGIHIPLVD</sequence>
<evidence type="ECO:0000313" key="2">
    <source>
        <dbReference type="EMBL" id="CAF3670694.1"/>
    </source>
</evidence>
<dbReference type="EMBL" id="CAJNOO010000118">
    <property type="protein sequence ID" value="CAF0812718.1"/>
    <property type="molecule type" value="Genomic_DNA"/>
</dbReference>
<organism evidence="1 3">
    <name type="scientific">Rotaria sordida</name>
    <dbReference type="NCBI Taxonomy" id="392033"/>
    <lineage>
        <taxon>Eukaryota</taxon>
        <taxon>Metazoa</taxon>
        <taxon>Spiralia</taxon>
        <taxon>Gnathifera</taxon>
        <taxon>Rotifera</taxon>
        <taxon>Eurotatoria</taxon>
        <taxon>Bdelloidea</taxon>
        <taxon>Philodinida</taxon>
        <taxon>Philodinidae</taxon>
        <taxon>Rotaria</taxon>
    </lineage>
</organism>
<reference evidence="1" key="1">
    <citation type="submission" date="2021-02" db="EMBL/GenBank/DDBJ databases">
        <authorList>
            <person name="Nowell W R."/>
        </authorList>
    </citation>
    <scope>NUCLEOTIDE SEQUENCE</scope>
</reference>
<dbReference type="AlphaFoldDB" id="A0A813THI9"/>
<comment type="caution">
    <text evidence="1">The sequence shown here is derived from an EMBL/GenBank/DDBJ whole genome shotgun (WGS) entry which is preliminary data.</text>
</comment>
<evidence type="ECO:0000313" key="3">
    <source>
        <dbReference type="Proteomes" id="UP000663882"/>
    </source>
</evidence>
<protein>
    <submittedName>
        <fullName evidence="1">Uncharacterized protein</fullName>
    </submittedName>
</protein>
<dbReference type="OrthoDB" id="9994118at2759"/>
<dbReference type="Proteomes" id="UP000663882">
    <property type="component" value="Unassembled WGS sequence"/>
</dbReference>